<name>A0A4Z2EQW9_9TELE</name>
<accession>A0A4Z2EQW9</accession>
<organism evidence="2 3">
    <name type="scientific">Liparis tanakae</name>
    <name type="common">Tanaka's snailfish</name>
    <dbReference type="NCBI Taxonomy" id="230148"/>
    <lineage>
        <taxon>Eukaryota</taxon>
        <taxon>Metazoa</taxon>
        <taxon>Chordata</taxon>
        <taxon>Craniata</taxon>
        <taxon>Vertebrata</taxon>
        <taxon>Euteleostomi</taxon>
        <taxon>Actinopterygii</taxon>
        <taxon>Neopterygii</taxon>
        <taxon>Teleostei</taxon>
        <taxon>Neoteleostei</taxon>
        <taxon>Acanthomorphata</taxon>
        <taxon>Eupercaria</taxon>
        <taxon>Perciformes</taxon>
        <taxon>Cottioidei</taxon>
        <taxon>Cottales</taxon>
        <taxon>Liparidae</taxon>
        <taxon>Liparis</taxon>
    </lineage>
</organism>
<dbReference type="Proteomes" id="UP000314294">
    <property type="component" value="Unassembled WGS sequence"/>
</dbReference>
<sequence>MLLLLGMWETRECNTRYPPGSCPDVSRYARSVVLHLSAAWRSDGSPDTGRSGGLVLNNERYSE</sequence>
<dbReference type="EMBL" id="SRLO01003575">
    <property type="protein sequence ID" value="TNN31327.1"/>
    <property type="molecule type" value="Genomic_DNA"/>
</dbReference>
<comment type="caution">
    <text evidence="2">The sequence shown here is derived from an EMBL/GenBank/DDBJ whole genome shotgun (WGS) entry which is preliminary data.</text>
</comment>
<keyword evidence="3" id="KW-1185">Reference proteome</keyword>
<dbReference type="AlphaFoldDB" id="A0A4Z2EQW9"/>
<feature type="region of interest" description="Disordered" evidence="1">
    <location>
        <begin position="42"/>
        <end position="63"/>
    </location>
</feature>
<proteinExistence type="predicted"/>
<protein>
    <submittedName>
        <fullName evidence="2">Uncharacterized protein</fullName>
    </submittedName>
</protein>
<evidence type="ECO:0000313" key="2">
    <source>
        <dbReference type="EMBL" id="TNN31327.1"/>
    </source>
</evidence>
<evidence type="ECO:0000313" key="3">
    <source>
        <dbReference type="Proteomes" id="UP000314294"/>
    </source>
</evidence>
<gene>
    <name evidence="2" type="ORF">EYF80_058521</name>
</gene>
<reference evidence="2 3" key="1">
    <citation type="submission" date="2019-03" db="EMBL/GenBank/DDBJ databases">
        <title>First draft genome of Liparis tanakae, snailfish: a comprehensive survey of snailfish specific genes.</title>
        <authorList>
            <person name="Kim W."/>
            <person name="Song I."/>
            <person name="Jeong J.-H."/>
            <person name="Kim D."/>
            <person name="Kim S."/>
            <person name="Ryu S."/>
            <person name="Song J.Y."/>
            <person name="Lee S.K."/>
        </authorList>
    </citation>
    <scope>NUCLEOTIDE SEQUENCE [LARGE SCALE GENOMIC DNA]</scope>
    <source>
        <tissue evidence="2">Muscle</tissue>
    </source>
</reference>
<evidence type="ECO:0000256" key="1">
    <source>
        <dbReference type="SAM" id="MobiDB-lite"/>
    </source>
</evidence>